<dbReference type="PROSITE" id="PS51375">
    <property type="entry name" value="PPR"/>
    <property type="match status" value="5"/>
</dbReference>
<name>A0AAP0AZU5_9ASPA</name>
<dbReference type="FunFam" id="1.25.40.10:FF:000425">
    <property type="entry name" value="Pentatricopeptide repeat-containing protein At3g26540"/>
    <property type="match status" value="1"/>
</dbReference>
<evidence type="ECO:0000313" key="4">
    <source>
        <dbReference type="Proteomes" id="UP001418222"/>
    </source>
</evidence>
<dbReference type="Proteomes" id="UP001418222">
    <property type="component" value="Unassembled WGS sequence"/>
</dbReference>
<dbReference type="AlphaFoldDB" id="A0AAP0AZU5"/>
<feature type="repeat" description="PPR" evidence="2">
    <location>
        <begin position="565"/>
        <end position="599"/>
    </location>
</feature>
<dbReference type="PANTHER" id="PTHR24015">
    <property type="entry name" value="OS07G0578800 PROTEIN-RELATED"/>
    <property type="match status" value="1"/>
</dbReference>
<keyword evidence="1" id="KW-0677">Repeat</keyword>
<dbReference type="Pfam" id="PF01535">
    <property type="entry name" value="PPR"/>
    <property type="match status" value="3"/>
</dbReference>
<dbReference type="InterPro" id="IPR011990">
    <property type="entry name" value="TPR-like_helical_dom_sf"/>
</dbReference>
<feature type="repeat" description="PPR" evidence="2">
    <location>
        <begin position="465"/>
        <end position="495"/>
    </location>
</feature>
<dbReference type="PANTHER" id="PTHR24015:SF72">
    <property type="entry name" value="OS04G0436800 PROTEIN"/>
    <property type="match status" value="1"/>
</dbReference>
<accession>A0AAP0AZU5</accession>
<dbReference type="InterPro" id="IPR002885">
    <property type="entry name" value="PPR_rpt"/>
</dbReference>
<feature type="repeat" description="PPR" evidence="2">
    <location>
        <begin position="130"/>
        <end position="164"/>
    </location>
</feature>
<organism evidence="3 4">
    <name type="scientific">Platanthera zijinensis</name>
    <dbReference type="NCBI Taxonomy" id="2320716"/>
    <lineage>
        <taxon>Eukaryota</taxon>
        <taxon>Viridiplantae</taxon>
        <taxon>Streptophyta</taxon>
        <taxon>Embryophyta</taxon>
        <taxon>Tracheophyta</taxon>
        <taxon>Spermatophyta</taxon>
        <taxon>Magnoliopsida</taxon>
        <taxon>Liliopsida</taxon>
        <taxon>Asparagales</taxon>
        <taxon>Orchidaceae</taxon>
        <taxon>Orchidoideae</taxon>
        <taxon>Orchideae</taxon>
        <taxon>Orchidinae</taxon>
        <taxon>Platanthera</taxon>
    </lineage>
</organism>
<keyword evidence="4" id="KW-1185">Reference proteome</keyword>
<dbReference type="GO" id="GO:0003723">
    <property type="term" value="F:RNA binding"/>
    <property type="evidence" value="ECO:0007669"/>
    <property type="project" value="InterPro"/>
</dbReference>
<reference evidence="3 4" key="1">
    <citation type="journal article" date="2022" name="Nat. Plants">
        <title>Genomes of leafy and leafless Platanthera orchids illuminate the evolution of mycoheterotrophy.</title>
        <authorList>
            <person name="Li M.H."/>
            <person name="Liu K.W."/>
            <person name="Li Z."/>
            <person name="Lu H.C."/>
            <person name="Ye Q.L."/>
            <person name="Zhang D."/>
            <person name="Wang J.Y."/>
            <person name="Li Y.F."/>
            <person name="Zhong Z.M."/>
            <person name="Liu X."/>
            <person name="Yu X."/>
            <person name="Liu D.K."/>
            <person name="Tu X.D."/>
            <person name="Liu B."/>
            <person name="Hao Y."/>
            <person name="Liao X.Y."/>
            <person name="Jiang Y.T."/>
            <person name="Sun W.H."/>
            <person name="Chen J."/>
            <person name="Chen Y.Q."/>
            <person name="Ai Y."/>
            <person name="Zhai J.W."/>
            <person name="Wu S.S."/>
            <person name="Zhou Z."/>
            <person name="Hsiao Y.Y."/>
            <person name="Wu W.L."/>
            <person name="Chen Y.Y."/>
            <person name="Lin Y.F."/>
            <person name="Hsu J.L."/>
            <person name="Li C.Y."/>
            <person name="Wang Z.W."/>
            <person name="Zhao X."/>
            <person name="Zhong W.Y."/>
            <person name="Ma X.K."/>
            <person name="Ma L."/>
            <person name="Huang J."/>
            <person name="Chen G.Z."/>
            <person name="Huang M.Z."/>
            <person name="Huang L."/>
            <person name="Peng D.H."/>
            <person name="Luo Y.B."/>
            <person name="Zou S.Q."/>
            <person name="Chen S.P."/>
            <person name="Lan S."/>
            <person name="Tsai W.C."/>
            <person name="Van de Peer Y."/>
            <person name="Liu Z.J."/>
        </authorList>
    </citation>
    <scope>NUCLEOTIDE SEQUENCE [LARGE SCALE GENOMIC DNA]</scope>
    <source>
        <strain evidence="3">Lor287</strain>
    </source>
</reference>
<dbReference type="GO" id="GO:0009451">
    <property type="term" value="P:RNA modification"/>
    <property type="evidence" value="ECO:0007669"/>
    <property type="project" value="InterPro"/>
</dbReference>
<dbReference type="EMBL" id="JBBWWQ010000018">
    <property type="protein sequence ID" value="KAK8921462.1"/>
    <property type="molecule type" value="Genomic_DNA"/>
</dbReference>
<dbReference type="Pfam" id="PF13041">
    <property type="entry name" value="PPR_2"/>
    <property type="match status" value="4"/>
</dbReference>
<comment type="caution">
    <text evidence="3">The sequence shown here is derived from an EMBL/GenBank/DDBJ whole genome shotgun (WGS) entry which is preliminary data.</text>
</comment>
<sequence>MAVTASSLLDRLIRHSIRPKIPTKSRAAVSPDSNPSSILHRIAAGDLRGAIAFLRASPSSLPASVYSRLLHLCASRRALVAVRRVESHIISSAHPSPPSVFLLNRAIETYALCGCITDARELFDEMPRRTGGTWNAIISAYASAGHSSEAIALFIRMNRSGIRPKDVTFASVLGSCANLLALFLARQIHGLILKFGFCVNVILATSLVDVYGKCRIIDESQKKFDEISNPNQISWNVIVRRYLDLGLNEKAVDMFLKMVFMGHIPLNFTISSALVACSEATMLKIGCQIHGIVVKNGFERDYIVESSVMEMYTKCGLLEDARCIFNSSVSRDVVSWTSMVYGYASHGRLNESENLFYQMPSRNVVSWNALLAGYVRHFLWEKAFEFFREMQVNTREIDFVTLGLMLNASAGLLDSEKGKQIHGFAYRHLLFSDIFFSNALLDMYAKCGILGCANIWFLQMGSGKDRVSWNSLLAGYARHGRSEAAFDVFRAMLKETDPNEFTFSLMLAASANIFVLKFGKQMHAYMIRNGFEIDVIIRGALVDMYCKCRLVEHAVRVFEEEVSRDIVLWNSMILGYAHNGGGDSAIELFEEMKRVGEIRPDNVTFIGVLIACICKGSVDSGRRYFYTMSDEYGVMPRVDHYECMIELLAKHGSALELEELIQGMPFEPTISMWSRISDSCGEQVCRRLREGRAKDDDSVATRCKVEGMAMRDKLAGNQVARNLSAGLLLRVSNGFQQLD</sequence>
<protein>
    <submittedName>
        <fullName evidence="3">Pentatricopeptide repeat-containing protein</fullName>
    </submittedName>
</protein>
<dbReference type="NCBIfam" id="TIGR00756">
    <property type="entry name" value="PPR"/>
    <property type="match status" value="5"/>
</dbReference>
<evidence type="ECO:0000313" key="3">
    <source>
        <dbReference type="EMBL" id="KAK8921462.1"/>
    </source>
</evidence>
<dbReference type="InterPro" id="IPR046960">
    <property type="entry name" value="PPR_At4g14850-like_plant"/>
</dbReference>
<gene>
    <name evidence="3" type="primary">PCMP-A5</name>
    <name evidence="3" type="ORF">KSP39_PZI020164</name>
</gene>
<evidence type="ECO:0000256" key="1">
    <source>
        <dbReference type="ARBA" id="ARBA00022737"/>
    </source>
</evidence>
<feature type="repeat" description="PPR" evidence="2">
    <location>
        <begin position="332"/>
        <end position="366"/>
    </location>
</feature>
<proteinExistence type="predicted"/>
<dbReference type="FunFam" id="1.25.40.10:FF:000242">
    <property type="entry name" value="Pentatricopeptide repeat-containing protein"/>
    <property type="match status" value="1"/>
</dbReference>
<evidence type="ECO:0000256" key="2">
    <source>
        <dbReference type="PROSITE-ProRule" id="PRU00708"/>
    </source>
</evidence>
<dbReference type="Gene3D" id="1.25.40.10">
    <property type="entry name" value="Tetratricopeptide repeat domain"/>
    <property type="match status" value="6"/>
</dbReference>
<feature type="repeat" description="PPR" evidence="2">
    <location>
        <begin position="231"/>
        <end position="265"/>
    </location>
</feature>